<name>A0A679ITR9_9HYPH</name>
<evidence type="ECO:0008006" key="2">
    <source>
        <dbReference type="Google" id="ProtNLM"/>
    </source>
</evidence>
<sequence>MSGTQPVDPYWGALLAFLDEDRALLAATAAPDGLKEYRPDLIAFSDLDHIPSVRQVVCHKGLIEQIPVRLLAASFGRAKLAFSNEVFVVFRLEHSESDHVRSFEIDLANYLSSADLDAGQPAARRKEVTRPLLRRPVVSAKRAGVPRVVAALQSPTLLNNWASAGGWSLEAAKLGDHDGLAESALLQVPSWDGSDENVAAVLVTTPLQLEEARRRLPDAAHIWIIHNGRAGLLPPKLIDEVDGVITLSRKVLALQRTHHPALLHKPSWVIAPWYKPERQYRWSADRAWTMKSRPNTRDRYDLALTHQVIELAKRRSVDVVMYGQDTVGGFLDRRAKEELQSSCSCYVSPLPPWAGFGLAQHECLSAGVPLAGLLWGDLEEDLPAPYPALAETLDDLAESIQRLCTEEVHAEAVSEAGLDYIAQARTKPRTEQAIERFLDEVGGA</sequence>
<protein>
    <recommendedName>
        <fullName evidence="2">Glycosyl transferase family 1 domain-containing protein</fullName>
    </recommendedName>
</protein>
<gene>
    <name evidence="1" type="ORF">MBUL_01977</name>
</gene>
<proteinExistence type="predicted"/>
<dbReference type="Gene3D" id="3.40.50.2000">
    <property type="entry name" value="Glycogen Phosphorylase B"/>
    <property type="match status" value="1"/>
</dbReference>
<reference evidence="1" key="1">
    <citation type="submission" date="2019-12" db="EMBL/GenBank/DDBJ databases">
        <authorList>
            <person name="Cremers G."/>
        </authorList>
    </citation>
    <scope>NUCLEOTIDE SEQUENCE</scope>
    <source>
        <strain evidence="1">Mbul1</strain>
    </source>
</reference>
<dbReference type="SUPFAM" id="SSF53756">
    <property type="entry name" value="UDP-Glycosyltransferase/glycogen phosphorylase"/>
    <property type="match status" value="1"/>
</dbReference>
<accession>A0A679ITR9</accession>
<evidence type="ECO:0000313" key="1">
    <source>
        <dbReference type="EMBL" id="CAA2103014.1"/>
    </source>
</evidence>
<organism evidence="1">
    <name type="scientific">Methylobacterium bullatum</name>
    <dbReference type="NCBI Taxonomy" id="570505"/>
    <lineage>
        <taxon>Bacteria</taxon>
        <taxon>Pseudomonadati</taxon>
        <taxon>Pseudomonadota</taxon>
        <taxon>Alphaproteobacteria</taxon>
        <taxon>Hyphomicrobiales</taxon>
        <taxon>Methylobacteriaceae</taxon>
        <taxon>Methylobacterium</taxon>
    </lineage>
</organism>
<dbReference type="AlphaFoldDB" id="A0A679ITR9"/>
<dbReference type="EMBL" id="LR743504">
    <property type="protein sequence ID" value="CAA2103014.1"/>
    <property type="molecule type" value="Genomic_DNA"/>
</dbReference>